<evidence type="ECO:0000256" key="3">
    <source>
        <dbReference type="HAMAP-Rule" id="MF_00795"/>
    </source>
</evidence>
<dbReference type="SUPFAM" id="SSF53697">
    <property type="entry name" value="SIS domain"/>
    <property type="match status" value="1"/>
</dbReference>
<dbReference type="AlphaFoldDB" id="A0A245ZNF4"/>
<dbReference type="InterPro" id="IPR005627">
    <property type="entry name" value="CutC-like"/>
</dbReference>
<evidence type="ECO:0000256" key="1">
    <source>
        <dbReference type="ARBA" id="ARBA00007768"/>
    </source>
</evidence>
<comment type="subcellular location">
    <subcellularLocation>
        <location evidence="3">Cytoplasm</location>
    </subcellularLocation>
</comment>
<proteinExistence type="inferred from homology"/>
<dbReference type="CDD" id="cd05009">
    <property type="entry name" value="SIS_GlmS_GlmD_2"/>
    <property type="match status" value="1"/>
</dbReference>
<dbReference type="InterPro" id="IPR001347">
    <property type="entry name" value="SIS_dom"/>
</dbReference>
<dbReference type="InterPro" id="IPR046348">
    <property type="entry name" value="SIS_dom_sf"/>
</dbReference>
<reference evidence="5 6" key="1">
    <citation type="submission" date="2017-03" db="EMBL/GenBank/DDBJ databases">
        <title>Genome sequence of Sphingomonas dokdonensis DSM 21029.</title>
        <authorList>
            <person name="Poehlein A."/>
            <person name="Wuebbeler J.H."/>
            <person name="Steinbuechel A."/>
            <person name="Daniel R."/>
        </authorList>
    </citation>
    <scope>NUCLEOTIDE SEQUENCE [LARGE SCALE GENOMIC DNA]</scope>
    <source>
        <strain evidence="5 6">DSM 21029</strain>
    </source>
</reference>
<dbReference type="Gene3D" id="3.40.50.10490">
    <property type="entry name" value="Glucose-6-phosphate isomerase like protein, domain 1"/>
    <property type="match status" value="2"/>
</dbReference>
<keyword evidence="2" id="KW-0677">Repeat</keyword>
<dbReference type="OrthoDB" id="9761808at2"/>
<keyword evidence="3" id="KW-0963">Cytoplasm</keyword>
<dbReference type="InterPro" id="IPR036822">
    <property type="entry name" value="CutC-like_dom_sf"/>
</dbReference>
<feature type="domain" description="SIS" evidence="4">
    <location>
        <begin position="284"/>
        <end position="443"/>
    </location>
</feature>
<dbReference type="PANTHER" id="PTHR12598">
    <property type="entry name" value="COPPER HOMEOSTASIS PROTEIN CUTC"/>
    <property type="match status" value="1"/>
</dbReference>
<comment type="caution">
    <text evidence="3">Once thought to be involved in copper homeostasis, experiments in E.coli have shown this is not the case.</text>
</comment>
<dbReference type="InterPro" id="IPR035466">
    <property type="entry name" value="GlmS/AgaS_SIS"/>
</dbReference>
<keyword evidence="6" id="KW-1185">Reference proteome</keyword>
<gene>
    <name evidence="3 5" type="primary">cutC</name>
    <name evidence="5" type="ORF">SPDO_12880</name>
</gene>
<organism evidence="5 6">
    <name type="scientific">Sphingomonas dokdonensis</name>
    <dbReference type="NCBI Taxonomy" id="344880"/>
    <lineage>
        <taxon>Bacteria</taxon>
        <taxon>Pseudomonadati</taxon>
        <taxon>Pseudomonadota</taxon>
        <taxon>Alphaproteobacteria</taxon>
        <taxon>Sphingomonadales</taxon>
        <taxon>Sphingomonadaceae</taxon>
        <taxon>Sphingomonas</taxon>
    </lineage>
</organism>
<dbReference type="Gene3D" id="3.20.20.380">
    <property type="entry name" value="Copper homeostasis (CutC) domain"/>
    <property type="match status" value="1"/>
</dbReference>
<protein>
    <recommendedName>
        <fullName evidence="3">PF03932 family protein CutC</fullName>
    </recommendedName>
</protein>
<comment type="similarity">
    <text evidence="1 3">Belongs to the CutC family.</text>
</comment>
<dbReference type="HAMAP" id="MF_00795">
    <property type="entry name" value="CutC"/>
    <property type="match status" value="1"/>
</dbReference>
<evidence type="ECO:0000313" key="6">
    <source>
        <dbReference type="Proteomes" id="UP000197290"/>
    </source>
</evidence>
<dbReference type="PANTHER" id="PTHR12598:SF0">
    <property type="entry name" value="COPPER HOMEOSTASIS PROTEIN CUTC HOMOLOG"/>
    <property type="match status" value="1"/>
</dbReference>
<dbReference type="InterPro" id="IPR035490">
    <property type="entry name" value="GlmS/FrlB_SIS"/>
</dbReference>
<dbReference type="GO" id="GO:0005737">
    <property type="term" value="C:cytoplasm"/>
    <property type="evidence" value="ECO:0007669"/>
    <property type="project" value="UniProtKB-SubCell"/>
</dbReference>
<dbReference type="PROSITE" id="PS51464">
    <property type="entry name" value="SIS"/>
    <property type="match status" value="2"/>
</dbReference>
<dbReference type="Proteomes" id="UP000197290">
    <property type="component" value="Unassembled WGS sequence"/>
</dbReference>
<dbReference type="GO" id="GO:0005507">
    <property type="term" value="F:copper ion binding"/>
    <property type="evidence" value="ECO:0007669"/>
    <property type="project" value="TreeGrafter"/>
</dbReference>
<feature type="domain" description="SIS" evidence="4">
    <location>
        <begin position="448"/>
        <end position="581"/>
    </location>
</feature>
<comment type="caution">
    <text evidence="5">The sequence shown here is derived from an EMBL/GenBank/DDBJ whole genome shotgun (WGS) entry which is preliminary data.</text>
</comment>
<dbReference type="Pfam" id="PF01380">
    <property type="entry name" value="SIS"/>
    <property type="match status" value="2"/>
</dbReference>
<dbReference type="SUPFAM" id="SSF110395">
    <property type="entry name" value="CutC-like"/>
    <property type="match status" value="1"/>
</dbReference>
<dbReference type="EMBL" id="NBBI01000002">
    <property type="protein sequence ID" value="OWK31281.1"/>
    <property type="molecule type" value="Genomic_DNA"/>
</dbReference>
<evidence type="ECO:0000313" key="5">
    <source>
        <dbReference type="EMBL" id="OWK31281.1"/>
    </source>
</evidence>
<sequence>MVDTLIEICVDSPGGLHDAVAGGADRIELCAALSLGGLTPSPGLMALALDCPVPVRAMIRPREGDFHYDAAERAAMLRDVDAARDAGLSGVVIGALTPDCQLDVPLLEQLVARAADLDVTLHRAVDLLVDPVAAVAIAARLGIRTILTAGGAPTAREGEATISAMRREAGNRVEIMAGSGVRAANVATLVARTGVAAVHASASKPRAPSGKGVEMGFETALARVTDAAEVAALRRALQRPPAPPTARPAEPRDPATTLMHREAGEAPAVVAQMLARNRTAIAQVAARLRDRPPPFIVTCARGSSDHAATFGKYLFETQVGVPVASAAPSIASVYDAPLRTDGALCLAISQSGQSPDLLAAAAAHQKAGAFLVALVNDEGSPLAGLADAVLPLCAGPERSVAATKSYIASLAVQVALAAAWRGNAALTAALETLPASMAKAFDLDWSAALPPLLAARNLFVLGRGHSFGIAQEAALKFKETCGLHAEAFSAAEVRHGPMAIVGRGFPVLGFATSDPTGDDVRAASTQFADRGALALVSDARGNGMLPAIAADPVLEPILMVQSFYRFVNALAVARGVDPDAPPHLKKVTETR</sequence>
<evidence type="ECO:0000259" key="4">
    <source>
        <dbReference type="PROSITE" id="PS51464"/>
    </source>
</evidence>
<dbReference type="Pfam" id="PF03932">
    <property type="entry name" value="CutC"/>
    <property type="match status" value="1"/>
</dbReference>
<evidence type="ECO:0000256" key="2">
    <source>
        <dbReference type="ARBA" id="ARBA00022737"/>
    </source>
</evidence>
<name>A0A245ZNF4_9SPHN</name>
<dbReference type="GO" id="GO:1901135">
    <property type="term" value="P:carbohydrate derivative metabolic process"/>
    <property type="evidence" value="ECO:0007669"/>
    <property type="project" value="InterPro"/>
</dbReference>
<dbReference type="GO" id="GO:0097367">
    <property type="term" value="F:carbohydrate derivative binding"/>
    <property type="evidence" value="ECO:0007669"/>
    <property type="project" value="InterPro"/>
</dbReference>
<dbReference type="RefSeq" id="WP_158212156.1">
    <property type="nucleotide sequence ID" value="NZ_NBBI01000002.1"/>
</dbReference>
<accession>A0A245ZNF4</accession>
<dbReference type="CDD" id="cd05008">
    <property type="entry name" value="SIS_GlmS_GlmD_1"/>
    <property type="match status" value="1"/>
</dbReference>